<comment type="caution">
    <text evidence="1">The sequence shown here is derived from an EMBL/GenBank/DDBJ whole genome shotgun (WGS) entry which is preliminary data.</text>
</comment>
<sequence length="170" mass="19373">MEDPAHKFQKAWDSLLMNNTQNAALYIRQAATIVNIEVTRAQKEMHKELQSLSQELIALSKKVKDGKVTTTSGLEKTFSKTEKVLARHKLKKAELYLSLVHFPNCAYALEAAARHILYSQTWSEQKLSDESVMKLKGIQNEMLTMIDSETYAKKRLVAVKKDLEFFTPGL</sequence>
<evidence type="ECO:0000313" key="2">
    <source>
        <dbReference type="Proteomes" id="UP000614424"/>
    </source>
</evidence>
<evidence type="ECO:0000313" key="1">
    <source>
        <dbReference type="EMBL" id="MBC8317871.1"/>
    </source>
</evidence>
<organism evidence="1 2">
    <name type="scientific">Candidatus Desulfobia pelagia</name>
    <dbReference type="NCBI Taxonomy" id="2841692"/>
    <lineage>
        <taxon>Bacteria</taxon>
        <taxon>Pseudomonadati</taxon>
        <taxon>Thermodesulfobacteriota</taxon>
        <taxon>Desulfobulbia</taxon>
        <taxon>Desulfobulbales</taxon>
        <taxon>Desulfobulbaceae</taxon>
        <taxon>Candidatus Desulfobia</taxon>
    </lineage>
</organism>
<proteinExistence type="predicted"/>
<dbReference type="EMBL" id="JACNJZ010000112">
    <property type="protein sequence ID" value="MBC8317871.1"/>
    <property type="molecule type" value="Genomic_DNA"/>
</dbReference>
<dbReference type="Proteomes" id="UP000614424">
    <property type="component" value="Unassembled WGS sequence"/>
</dbReference>
<accession>A0A8J6TCP8</accession>
<name>A0A8J6TCP8_9BACT</name>
<dbReference type="AlphaFoldDB" id="A0A8J6TCP8"/>
<gene>
    <name evidence="1" type="ORF">H8E41_08180</name>
</gene>
<protein>
    <submittedName>
        <fullName evidence="1">Uncharacterized protein</fullName>
    </submittedName>
</protein>
<reference evidence="1 2" key="1">
    <citation type="submission" date="2020-08" db="EMBL/GenBank/DDBJ databases">
        <title>Bridging the membrane lipid divide: bacteria of the FCB group superphylum have the potential to synthesize archaeal ether lipids.</title>
        <authorList>
            <person name="Villanueva L."/>
            <person name="Von Meijenfeldt F.A.B."/>
            <person name="Westbye A.B."/>
            <person name="Yadav S."/>
            <person name="Hopmans E.C."/>
            <person name="Dutilh B.E."/>
            <person name="Sinninghe Damste J.S."/>
        </authorList>
    </citation>
    <scope>NUCLEOTIDE SEQUENCE [LARGE SCALE GENOMIC DNA]</scope>
    <source>
        <strain evidence="1">NIOZ-UU47</strain>
    </source>
</reference>